<dbReference type="InterPro" id="IPR011047">
    <property type="entry name" value="Quinoprotein_ADH-like_sf"/>
</dbReference>
<accession>A0ABZ3FIQ6</accession>
<keyword evidence="1" id="KW-0812">Transmembrane</keyword>
<organism evidence="2 3">
    <name type="scientific">Ammonicoccus fulvus</name>
    <dbReference type="NCBI Taxonomy" id="3138240"/>
    <lineage>
        <taxon>Bacteria</taxon>
        <taxon>Bacillati</taxon>
        <taxon>Actinomycetota</taxon>
        <taxon>Actinomycetes</taxon>
        <taxon>Propionibacteriales</taxon>
        <taxon>Propionibacteriaceae</taxon>
        <taxon>Ammonicoccus</taxon>
    </lineage>
</organism>
<sequence>MSAAERLLALAVRLLPAGERERYRREFAAEVADLPESERLAYALRVLIFAPRLRWSIHPASARVARRVVAVAGVLTLVSGVGVAYAVQRDRLIRAPLAVADARGEAPVIRWSYAVDPVVAGPYRTSAMAGDDVLVVSGSDLVGVDPAAGRELWRHAKPELNGPVPAGSSPDDSWLGGTPIAGTNLIGTEALGGQQSVEDGDVRGALVDARTGQIRLRARELGLPAGAHGTFAGGIVSVVPETFEECSPGEVTLRGLDGQVRWTSTVRGWPSPQETRVSGDLMFLGAAPTGIGDLQAAAVVDAATGRVIDETSCDGLLGFLPRPGGGWLRVHDPVVREGAGHPGPSRTQAFNAVGVELWSREVRIARVGDLLFGVEEDEQGNVVTVRRLDPDSGLPLWEHAMPAVRVIPAGDRVVLVNRYADESGVSIVDAATGVETGAGRPGYRVGEVFVHDGVVLVTEDPIGSGEVPRPFPVTAYALGTGEEAWRVTFTRGTELLPVGDRLVLVDRIAGLVHGLG</sequence>
<protein>
    <recommendedName>
        <fullName evidence="4">Pyrroloquinoline-quinone binding quinoprotein</fullName>
    </recommendedName>
</protein>
<name>A0ABZ3FIQ6_9ACTN</name>
<keyword evidence="1" id="KW-1133">Transmembrane helix</keyword>
<keyword evidence="3" id="KW-1185">Reference proteome</keyword>
<evidence type="ECO:0000313" key="3">
    <source>
        <dbReference type="Proteomes" id="UP001442841"/>
    </source>
</evidence>
<evidence type="ECO:0000313" key="2">
    <source>
        <dbReference type="EMBL" id="XAN05903.1"/>
    </source>
</evidence>
<reference evidence="2 3" key="1">
    <citation type="submission" date="2024-04" db="EMBL/GenBank/DDBJ databases">
        <title>Isolation of an actinomycete strain from pig manure.</title>
        <authorList>
            <person name="Gong T."/>
            <person name="Yu Z."/>
            <person name="An M."/>
            <person name="Wei C."/>
            <person name="Yang W."/>
            <person name="Liu L."/>
        </authorList>
    </citation>
    <scope>NUCLEOTIDE SEQUENCE [LARGE SCALE GENOMIC DNA]</scope>
    <source>
        <strain evidence="2 3">ZF39</strain>
    </source>
</reference>
<feature type="transmembrane region" description="Helical" evidence="1">
    <location>
        <begin position="67"/>
        <end position="87"/>
    </location>
</feature>
<evidence type="ECO:0008006" key="4">
    <source>
        <dbReference type="Google" id="ProtNLM"/>
    </source>
</evidence>
<dbReference type="RefSeq" id="WP_425307338.1">
    <property type="nucleotide sequence ID" value="NZ_CP154795.1"/>
</dbReference>
<gene>
    <name evidence="2" type="ORF">AADG42_00790</name>
</gene>
<dbReference type="Proteomes" id="UP001442841">
    <property type="component" value="Chromosome"/>
</dbReference>
<evidence type="ECO:0000256" key="1">
    <source>
        <dbReference type="SAM" id="Phobius"/>
    </source>
</evidence>
<dbReference type="Gene3D" id="2.130.10.10">
    <property type="entry name" value="YVTN repeat-like/Quinoprotein amine dehydrogenase"/>
    <property type="match status" value="1"/>
</dbReference>
<keyword evidence="1" id="KW-0472">Membrane</keyword>
<dbReference type="SUPFAM" id="SSF50998">
    <property type="entry name" value="Quinoprotein alcohol dehydrogenase-like"/>
    <property type="match status" value="1"/>
</dbReference>
<dbReference type="InterPro" id="IPR015943">
    <property type="entry name" value="WD40/YVTN_repeat-like_dom_sf"/>
</dbReference>
<proteinExistence type="predicted"/>
<dbReference type="EMBL" id="CP154795">
    <property type="protein sequence ID" value="XAN05903.1"/>
    <property type="molecule type" value="Genomic_DNA"/>
</dbReference>